<sequence length="383" mass="40768">LTKQLAADVAGNKTEIEKATEDASNLLAEAVYGEGAAFKDSTDPARAITDDRKAKLFGPAPDQAKNCGTTGAGKSQNANVGITLENDIYCLCLIGKTTVKICDTTTLAAVVGTRLSTPTSSSRDRFAALIKTCVPKPRHTTTSALTALIEKFHTRLGAHFTADNTNNAIKFVLGRAAAPATGCDATNKQSCVNYKAYLGADPPQELRWVQKLQLAIQKIKTTEANREKLRDALSGLATLTETAKLTYGEGLTSAVQEPVLKVTGERNGQSKAEHAEAEGECNKKETEPECTANPKCKWDGKNETDGACKPKDGEGQTNTAAGTGDGATGAPAATGCTRHGTDKTACENDKTGDKKNCAWSKGKEDEDDKKTRRQRNYEVVVFF</sequence>
<comment type="function">
    <text evidence="1">VSG forms a coat on the surface of the parasite. The trypanosome evades the immune response of the host by expressing a series of antigenically distinct VSGs from an estimated 1000 VSG genes.</text>
</comment>
<evidence type="ECO:0000313" key="10">
    <source>
        <dbReference type="EMBL" id="AGH59227.1"/>
    </source>
</evidence>
<protein>
    <submittedName>
        <fullName evidence="10">Variant surface glycoprotein 3183</fullName>
    </submittedName>
</protein>
<feature type="compositionally biased region" description="Basic and acidic residues" evidence="8">
    <location>
        <begin position="296"/>
        <end position="314"/>
    </location>
</feature>
<dbReference type="EMBL" id="KC611796">
    <property type="protein sequence ID" value="AGH59227.1"/>
    <property type="molecule type" value="Genomic_DNA"/>
</dbReference>
<evidence type="ECO:0000256" key="8">
    <source>
        <dbReference type="SAM" id="MobiDB-lite"/>
    </source>
</evidence>
<evidence type="ECO:0000256" key="6">
    <source>
        <dbReference type="ARBA" id="ARBA00023180"/>
    </source>
</evidence>
<evidence type="ECO:0000256" key="2">
    <source>
        <dbReference type="ARBA" id="ARBA00004609"/>
    </source>
</evidence>
<evidence type="ECO:0000256" key="1">
    <source>
        <dbReference type="ARBA" id="ARBA00002523"/>
    </source>
</evidence>
<proteinExistence type="predicted"/>
<dbReference type="VEuPathDB" id="TriTrypDB:Tb427_000289400"/>
<dbReference type="InterPro" id="IPR019609">
    <property type="entry name" value="Variant_surf_glycoprt_trypan_C"/>
</dbReference>
<evidence type="ECO:0000256" key="4">
    <source>
        <dbReference type="ARBA" id="ARBA00022622"/>
    </source>
</evidence>
<feature type="domain" description="Trypanosome variant surface glycoprotein C-terminal" evidence="9">
    <location>
        <begin position="281"/>
        <end position="363"/>
    </location>
</feature>
<dbReference type="Pfam" id="PF10659">
    <property type="entry name" value="Trypan_glycop_C"/>
    <property type="match status" value="1"/>
</dbReference>
<feature type="compositionally biased region" description="Basic and acidic residues" evidence="8">
    <location>
        <begin position="339"/>
        <end position="370"/>
    </location>
</feature>
<dbReference type="AlphaFoldDB" id="M4SX03"/>
<evidence type="ECO:0000259" key="9">
    <source>
        <dbReference type="Pfam" id="PF10659"/>
    </source>
</evidence>
<keyword evidence="5" id="KW-0472">Membrane</keyword>
<feature type="compositionally biased region" description="Basic and acidic residues" evidence="8">
    <location>
        <begin position="271"/>
        <end position="287"/>
    </location>
</feature>
<evidence type="ECO:0000256" key="7">
    <source>
        <dbReference type="ARBA" id="ARBA00023288"/>
    </source>
</evidence>
<feature type="region of interest" description="Disordered" evidence="8">
    <location>
        <begin position="258"/>
        <end position="375"/>
    </location>
</feature>
<dbReference type="VEuPathDB" id="TriTrypDB:Tb10.v4.0058"/>
<name>M4SX03_9TRYP</name>
<evidence type="ECO:0000256" key="5">
    <source>
        <dbReference type="ARBA" id="ARBA00023136"/>
    </source>
</evidence>
<dbReference type="GO" id="GO:0098552">
    <property type="term" value="C:side of membrane"/>
    <property type="evidence" value="ECO:0007669"/>
    <property type="project" value="UniProtKB-KW"/>
</dbReference>
<keyword evidence="4" id="KW-0336">GPI-anchor</keyword>
<keyword evidence="7" id="KW-0449">Lipoprotein</keyword>
<dbReference type="GO" id="GO:0005886">
    <property type="term" value="C:plasma membrane"/>
    <property type="evidence" value="ECO:0007669"/>
    <property type="project" value="UniProtKB-SubCell"/>
</dbReference>
<keyword evidence="6" id="KW-0325">Glycoprotein</keyword>
<accession>M4SX03</accession>
<comment type="subcellular location">
    <subcellularLocation>
        <location evidence="2">Cell membrane</location>
        <topology evidence="2">Lipid-anchor</topology>
        <topology evidence="2">GPI-anchor</topology>
    </subcellularLocation>
</comment>
<reference evidence="10" key="1">
    <citation type="submission" date="2013-02" db="EMBL/GenBank/DDBJ databases">
        <authorList>
            <person name="Cross G.A.M."/>
            <person name="Kim H.-S."/>
            <person name="Wickstead B."/>
        </authorList>
    </citation>
    <scope>NUCLEOTIDE SEQUENCE</scope>
    <source>
        <strain evidence="10">Lister 427</strain>
    </source>
</reference>
<feature type="non-terminal residue" evidence="10">
    <location>
        <position position="1"/>
    </location>
</feature>
<reference evidence="10" key="2">
    <citation type="journal article" date="2014" name="Mol. Biochem. Parasitol.">
        <title>Capturing the variant surface glycoprotein repertoire (the VSGnome) of Trypanosoma brucei Lister 427.</title>
        <authorList>
            <person name="Cross G.A."/>
            <person name="Kim H.S."/>
            <person name="Wickstead B."/>
        </authorList>
    </citation>
    <scope>NUCLEOTIDE SEQUENCE</scope>
    <source>
        <strain evidence="10">Lister 427</strain>
    </source>
</reference>
<organism evidence="10">
    <name type="scientific">Trypanosoma brucei</name>
    <dbReference type="NCBI Taxonomy" id="5691"/>
    <lineage>
        <taxon>Eukaryota</taxon>
        <taxon>Discoba</taxon>
        <taxon>Euglenozoa</taxon>
        <taxon>Kinetoplastea</taxon>
        <taxon>Metakinetoplastina</taxon>
        <taxon>Trypanosomatida</taxon>
        <taxon>Trypanosomatidae</taxon>
        <taxon>Trypanosoma</taxon>
    </lineage>
</organism>
<keyword evidence="3" id="KW-1003">Cell membrane</keyword>
<feature type="compositionally biased region" description="Low complexity" evidence="8">
    <location>
        <begin position="315"/>
        <end position="337"/>
    </location>
</feature>
<evidence type="ECO:0000256" key="3">
    <source>
        <dbReference type="ARBA" id="ARBA00022475"/>
    </source>
</evidence>